<keyword evidence="2" id="KW-0812">Transmembrane</keyword>
<dbReference type="GO" id="GO:0005261">
    <property type="term" value="F:monoatomic cation channel activity"/>
    <property type="evidence" value="ECO:0007669"/>
    <property type="project" value="TreeGrafter"/>
</dbReference>
<dbReference type="RefSeq" id="WP_013685839.1">
    <property type="nucleotide sequence ID" value="NC_015321.1"/>
</dbReference>
<dbReference type="Gene3D" id="2.60.40.4070">
    <property type="match status" value="1"/>
</dbReference>
<gene>
    <name evidence="9" type="ordered locus">Fluta_1069</name>
</gene>
<organism evidence="9 10">
    <name type="scientific">Fluviicola taffensis (strain DSM 16823 / NCIMB 13979 / RW262)</name>
    <dbReference type="NCBI Taxonomy" id="755732"/>
    <lineage>
        <taxon>Bacteria</taxon>
        <taxon>Pseudomonadati</taxon>
        <taxon>Bacteroidota</taxon>
        <taxon>Flavobacteriia</taxon>
        <taxon>Flavobacteriales</taxon>
        <taxon>Crocinitomicaceae</taxon>
        <taxon>Fluviicola</taxon>
    </lineage>
</organism>
<keyword evidence="6" id="KW-0732">Signal</keyword>
<dbReference type="eggNOG" id="COG3291">
    <property type="taxonomic scope" value="Bacteria"/>
</dbReference>
<dbReference type="InterPro" id="IPR026341">
    <property type="entry name" value="T9SS_type_B"/>
</dbReference>
<dbReference type="InterPro" id="IPR007110">
    <property type="entry name" value="Ig-like_dom"/>
</dbReference>
<feature type="domain" description="PKD" evidence="7">
    <location>
        <begin position="707"/>
        <end position="800"/>
    </location>
</feature>
<dbReference type="GO" id="GO:0005886">
    <property type="term" value="C:plasma membrane"/>
    <property type="evidence" value="ECO:0007669"/>
    <property type="project" value="TreeGrafter"/>
</dbReference>
<evidence type="ECO:0000256" key="6">
    <source>
        <dbReference type="SAM" id="SignalP"/>
    </source>
</evidence>
<evidence type="ECO:0000256" key="4">
    <source>
        <dbReference type="ARBA" id="ARBA00022989"/>
    </source>
</evidence>
<dbReference type="InterPro" id="IPR022409">
    <property type="entry name" value="PKD/Chitinase_dom"/>
</dbReference>
<feature type="domain" description="PKD" evidence="7">
    <location>
        <begin position="126"/>
        <end position="172"/>
    </location>
</feature>
<dbReference type="SUPFAM" id="SSF49299">
    <property type="entry name" value="PKD domain"/>
    <property type="match status" value="12"/>
</dbReference>
<dbReference type="GO" id="GO:0006816">
    <property type="term" value="P:calcium ion transport"/>
    <property type="evidence" value="ECO:0007669"/>
    <property type="project" value="TreeGrafter"/>
</dbReference>
<feature type="domain" description="Ig-like" evidence="8">
    <location>
        <begin position="788"/>
        <end position="906"/>
    </location>
</feature>
<dbReference type="InterPro" id="IPR035986">
    <property type="entry name" value="PKD_dom_sf"/>
</dbReference>
<name>F2I9S1_FLUTR</name>
<dbReference type="KEGG" id="fte:Fluta_1069"/>
<evidence type="ECO:0000256" key="2">
    <source>
        <dbReference type="ARBA" id="ARBA00022692"/>
    </source>
</evidence>
<sequence length="1238" mass="132394" precursor="true">MRLVLLFLVISTFGFSQTPPTAQFTASPLIVCLEENIHFTSQSTAGSSPITSYSWDFGDGNASTTQNPNHVYSAPGTYTVTLTVQASNGQADFELKAAYVKVNPKPTPNFTLTPNGCSLPVSVSFSNTTTGASSYAWNFGNTQTSTLQNPPAVNYTTAGTYNATLIATNSFGCKDTIVKPIVISNFQAGITAPATACQNTPVSITNSSTVGSNTWNWSFPGGSPTTSTSQNNTIVYSTPGTYTISLTTQNTSLGCSGSTTKQITILPRPVPSFTANPTTGCAPQGVTFTNTSPSGTNFQWTFGDGSTFTGQNPPIHTYQNNGTFNVTLTMTGANGCPGSISLNAVTLTPPVAGFTSTDTAGCDPLTVTFIDTSSASIPITSWLWTFGDGTTFNGQNPPPHIYNLGVYTVSLTITTQTGCQGTMTIPAYIEVGKVDLVNFTIDQTPECAKRSIHFENQSVVLTPHTSDEVTYHWDFGDGGTSDQESPDYSYSQDTGFFDVRLIVTFRGCSDTLIMPNAVYIKAPISLFSPAQTLYCNPNSLPVNVVVNDQSKIGAIPDDCSMIWRWGDGTTTSFDDPDFDDANLGSTNHNYSNYGTYTIKQVIHNFTTGCSDSTTQIIHISRTDAVIAGISNDSVCVNSPISLLDNSTSSHPFGTYSWNMGNGQTITGANPSYSYPSFGTFAITLTATNSVGCADNAVFSPMTALALPMAQVTPNDNAGCAPFVVTFSNGSSLQNNGVNLASFLFTFNDNNTTQSTTNVGTTVNHTYNTEGTFTVTLVATDQFGCISAPATTSVSITKPTALFTIDPVVCNLENVSTVNASSGLAPVTYQWFVDGSQVGTGTDYAHAYNEPLNASTDHFTHGYVLIATDANGCKDTLSSTLTVSTPVSIPNYTFSGAATNANGDYLCPPVFAALTDQSLSYGTISNYSWLFGDGKTSVLENPNNTYVFPGTYSLSLSITDEFGCTSDTTYIDYLTIFGPVANPSWTQNAGGCGQTVVFDIGATSFLETIVWNTGDGTLVNDSTNFTYSYHDVNTFNPTLTVTDSNNCEVIYPMNPITIPDVGLNAYYEVYPPIIDLGTTVEFDDQSTSASGIVEWTWNMNPNPQIVNNTGASVTTNYYSPGTYTVTLIVQDVNGCFDTYTSSVNVVGDFEMPNIITPNGDATNEYFSFKYDIFKSFDIVILNRWGNVVHEGKNQTTGYFWDGKTQSGQICSEGVYFYKLNGILKDNSNIQKTGFVTLIR</sequence>
<feature type="domain" description="PKD" evidence="7">
    <location>
        <begin position="185"/>
        <end position="251"/>
    </location>
</feature>
<dbReference type="PROSITE" id="PS50093">
    <property type="entry name" value="PKD"/>
    <property type="match status" value="12"/>
</dbReference>
<keyword evidence="4" id="KW-1133">Transmembrane helix</keyword>
<evidence type="ECO:0000259" key="7">
    <source>
        <dbReference type="PROSITE" id="PS50093"/>
    </source>
</evidence>
<feature type="domain" description="PKD" evidence="7">
    <location>
        <begin position="465"/>
        <end position="490"/>
    </location>
</feature>
<dbReference type="PROSITE" id="PS50835">
    <property type="entry name" value="IG_LIKE"/>
    <property type="match status" value="1"/>
</dbReference>
<comment type="subcellular location">
    <subcellularLocation>
        <location evidence="1">Membrane</location>
        <topology evidence="1">Multi-pass membrane protein</topology>
    </subcellularLocation>
</comment>
<accession>F2I9S1</accession>
<evidence type="ECO:0000256" key="5">
    <source>
        <dbReference type="ARBA" id="ARBA00023136"/>
    </source>
</evidence>
<keyword evidence="5" id="KW-0472">Membrane</keyword>
<dbReference type="InterPro" id="IPR013783">
    <property type="entry name" value="Ig-like_fold"/>
</dbReference>
<reference evidence="9 10" key="1">
    <citation type="journal article" date="2011" name="Stand. Genomic Sci.">
        <title>Complete genome sequence of the gliding freshwater bacterium Fluviicola taffensis type strain (RW262).</title>
        <authorList>
            <person name="Woyke T."/>
            <person name="Chertkov O."/>
            <person name="Lapidus A."/>
            <person name="Nolan M."/>
            <person name="Lucas S."/>
            <person name="Del Rio T.G."/>
            <person name="Tice H."/>
            <person name="Cheng J.F."/>
            <person name="Tapia R."/>
            <person name="Han C."/>
            <person name="Goodwin L."/>
            <person name="Pitluck S."/>
            <person name="Liolios K."/>
            <person name="Pagani I."/>
            <person name="Ivanova N."/>
            <person name="Huntemann M."/>
            <person name="Mavromatis K."/>
            <person name="Mikhailova N."/>
            <person name="Pati A."/>
            <person name="Chen A."/>
            <person name="Palaniappan K."/>
            <person name="Land M."/>
            <person name="Hauser L."/>
            <person name="Brambilla E.M."/>
            <person name="Rohde M."/>
            <person name="Mwirichia R."/>
            <person name="Sikorski J."/>
            <person name="Tindall B.J."/>
            <person name="Goker M."/>
            <person name="Bristow J."/>
            <person name="Eisen J.A."/>
            <person name="Markowitz V."/>
            <person name="Hugenholtz P."/>
            <person name="Klenk H.P."/>
            <person name="Kyrpides N.C."/>
        </authorList>
    </citation>
    <scope>NUCLEOTIDE SEQUENCE [LARGE SCALE GENOMIC DNA]</scope>
    <source>
        <strain evidence="10">DSM 16823 / RW262 / RW262</strain>
    </source>
</reference>
<proteinExistence type="predicted"/>
<dbReference type="NCBIfam" id="TIGR04131">
    <property type="entry name" value="Bac_Flav_CTERM"/>
    <property type="match status" value="1"/>
</dbReference>
<keyword evidence="3" id="KW-0677">Repeat</keyword>
<evidence type="ECO:0000256" key="1">
    <source>
        <dbReference type="ARBA" id="ARBA00004141"/>
    </source>
</evidence>
<feature type="domain" description="PKD" evidence="7">
    <location>
        <begin position="978"/>
        <end position="1043"/>
    </location>
</feature>
<evidence type="ECO:0000256" key="3">
    <source>
        <dbReference type="ARBA" id="ARBA00022737"/>
    </source>
</evidence>
<evidence type="ECO:0000313" key="10">
    <source>
        <dbReference type="Proteomes" id="UP000007463"/>
    </source>
</evidence>
<feature type="chain" id="PRO_5003278216" evidence="6">
    <location>
        <begin position="19"/>
        <end position="1238"/>
    </location>
</feature>
<dbReference type="Pfam" id="PF13585">
    <property type="entry name" value="CHU_C"/>
    <property type="match status" value="1"/>
</dbReference>
<dbReference type="STRING" id="755732.Fluta_1069"/>
<feature type="domain" description="PKD" evidence="7">
    <location>
        <begin position="643"/>
        <end position="691"/>
    </location>
</feature>
<dbReference type="SMART" id="SM00089">
    <property type="entry name" value="PKD"/>
    <property type="match status" value="12"/>
</dbReference>
<dbReference type="OrthoDB" id="7794186at2"/>
<dbReference type="EMBL" id="CP002542">
    <property type="protein sequence ID" value="AEA43067.1"/>
    <property type="molecule type" value="Genomic_DNA"/>
</dbReference>
<dbReference type="PANTHER" id="PTHR46730">
    <property type="entry name" value="POLYCYSTIN-1"/>
    <property type="match status" value="1"/>
</dbReference>
<feature type="domain" description="PKD" evidence="7">
    <location>
        <begin position="292"/>
        <end position="335"/>
    </location>
</feature>
<evidence type="ECO:0000313" key="9">
    <source>
        <dbReference type="EMBL" id="AEA43067.1"/>
    </source>
</evidence>
<protein>
    <submittedName>
        <fullName evidence="9">PKD domain containing protein</fullName>
    </submittedName>
</protein>
<dbReference type="HOGENOM" id="CLU_266949_0_0_10"/>
<dbReference type="Proteomes" id="UP000007463">
    <property type="component" value="Chromosome"/>
</dbReference>
<feature type="domain" description="PKD" evidence="7">
    <location>
        <begin position="1078"/>
        <end position="1144"/>
    </location>
</feature>
<feature type="domain" description="PKD" evidence="7">
    <location>
        <begin position="350"/>
        <end position="431"/>
    </location>
</feature>
<dbReference type="InterPro" id="IPR000601">
    <property type="entry name" value="PKD_dom"/>
</dbReference>
<dbReference type="AlphaFoldDB" id="F2I9S1"/>
<feature type="domain" description="PKD" evidence="7">
    <location>
        <begin position="563"/>
        <end position="604"/>
    </location>
</feature>
<feature type="signal peptide" evidence="6">
    <location>
        <begin position="1"/>
        <end position="18"/>
    </location>
</feature>
<reference evidence="10" key="2">
    <citation type="submission" date="2011-02" db="EMBL/GenBank/DDBJ databases">
        <title>The complete genome of Fluviicola taffensis DSM 16823.</title>
        <authorList>
            <consortium name="US DOE Joint Genome Institute (JGI-PGF)"/>
            <person name="Lucas S."/>
            <person name="Copeland A."/>
            <person name="Lapidus A."/>
            <person name="Bruce D."/>
            <person name="Goodwin L."/>
            <person name="Pitluck S."/>
            <person name="Kyrpides N."/>
            <person name="Mavromatis K."/>
            <person name="Ivanova N."/>
            <person name="Mikhailova N."/>
            <person name="Pagani I."/>
            <person name="Chertkov O."/>
            <person name="Detter J.C."/>
            <person name="Han C."/>
            <person name="Tapia R."/>
            <person name="Land M."/>
            <person name="Hauser L."/>
            <person name="Markowitz V."/>
            <person name="Cheng J.-F."/>
            <person name="Hugenholtz P."/>
            <person name="Woyke T."/>
            <person name="Wu D."/>
            <person name="Tindall B."/>
            <person name="Pomrenke H.G."/>
            <person name="Brambilla E."/>
            <person name="Klenk H.-P."/>
            <person name="Eisen J.A."/>
        </authorList>
    </citation>
    <scope>NUCLEOTIDE SEQUENCE [LARGE SCALE GENOMIC DNA]</scope>
    <source>
        <strain evidence="10">DSM 16823 / RW262 / RW262</strain>
    </source>
</reference>
<dbReference type="PANTHER" id="PTHR46730:SF4">
    <property type="entry name" value="POLYCYSTIC KIDNEY DISEASE PROTEIN 1-LIKE 1"/>
    <property type="match status" value="1"/>
</dbReference>
<feature type="domain" description="PKD" evidence="7">
    <location>
        <begin position="921"/>
        <end position="962"/>
    </location>
</feature>
<evidence type="ECO:0000259" key="8">
    <source>
        <dbReference type="PROSITE" id="PS50835"/>
    </source>
</evidence>
<dbReference type="CDD" id="cd00146">
    <property type="entry name" value="PKD"/>
    <property type="match status" value="9"/>
</dbReference>
<dbReference type="Pfam" id="PF18911">
    <property type="entry name" value="PKD_4"/>
    <property type="match status" value="10"/>
</dbReference>
<keyword evidence="10" id="KW-1185">Reference proteome</keyword>
<feature type="domain" description="PKD" evidence="7">
    <location>
        <begin position="20"/>
        <end position="91"/>
    </location>
</feature>
<dbReference type="FunFam" id="2.60.40.10:FF:000270">
    <property type="entry name" value="Cell surface protein"/>
    <property type="match status" value="1"/>
</dbReference>
<dbReference type="Gene3D" id="2.60.40.10">
    <property type="entry name" value="Immunoglobulins"/>
    <property type="match status" value="13"/>
</dbReference>